<dbReference type="AlphaFoldDB" id="A0A1S1Z1D5"/>
<dbReference type="EMBL" id="JRYR02000001">
    <property type="protein sequence ID" value="OHX67078.1"/>
    <property type="molecule type" value="Genomic_DNA"/>
</dbReference>
<evidence type="ECO:0000313" key="3">
    <source>
        <dbReference type="Proteomes" id="UP000179797"/>
    </source>
</evidence>
<dbReference type="Proteomes" id="UP000179797">
    <property type="component" value="Unassembled WGS sequence"/>
</dbReference>
<dbReference type="OrthoDB" id="9819677at2"/>
<evidence type="ECO:0000256" key="1">
    <source>
        <dbReference type="SAM" id="SignalP"/>
    </source>
</evidence>
<keyword evidence="3" id="KW-1185">Reference proteome</keyword>
<reference evidence="2 3" key="1">
    <citation type="journal article" date="2012" name="Int. J. Syst. Evol. Microbiol.">
        <title>Flammeovirga pacifica sp. nov., isolated from deep-sea sediment.</title>
        <authorList>
            <person name="Xu H."/>
            <person name="Fu Y."/>
            <person name="Yang N."/>
            <person name="Ding Z."/>
            <person name="Lai Q."/>
            <person name="Zeng R."/>
        </authorList>
    </citation>
    <scope>NUCLEOTIDE SEQUENCE [LARGE SCALE GENOMIC DNA]</scope>
    <source>
        <strain evidence="3">DSM 24597 / LMG 26175 / WPAGA1</strain>
    </source>
</reference>
<dbReference type="PROSITE" id="PS51257">
    <property type="entry name" value="PROKAR_LIPOPROTEIN"/>
    <property type="match status" value="1"/>
</dbReference>
<name>A0A1S1Z1D5_FLAPC</name>
<organism evidence="2 3">
    <name type="scientific">Flammeovirga pacifica</name>
    <dbReference type="NCBI Taxonomy" id="915059"/>
    <lineage>
        <taxon>Bacteria</taxon>
        <taxon>Pseudomonadati</taxon>
        <taxon>Bacteroidota</taxon>
        <taxon>Cytophagia</taxon>
        <taxon>Cytophagales</taxon>
        <taxon>Flammeovirgaceae</taxon>
        <taxon>Flammeovirga</taxon>
    </lineage>
</organism>
<comment type="caution">
    <text evidence="2">The sequence shown here is derived from an EMBL/GenBank/DDBJ whole genome shotgun (WGS) entry which is preliminary data.</text>
</comment>
<accession>A0A1S1Z1D5</accession>
<sequence>MKHLPLFLGALLASLMFSCTNQEEQPVLGPETETVDLLIEVGAPTFTNARTSAALTDWIDQSKIVFTIDGQTQEGEGWSFTPPTEDEGGKLMDVPFGNARVFSASYYNDCGSDDVMIMDRINDLNSEVTIGEVLSAARASRNPIVAYEADPQTKDVNSTTTLETFQMDSQNGRMTVAAMFEDQEMPRFYQAILNVHGYDADGNKTDKTAPMFFSGSAGWIDVSSCLLTTGAYIDIALTIREIDEDGVVVEGGINKRWDFKAVDNAKQFVTPGKAKGFGLIIDKSLTPRVKTFEGLNFAFEDLIEDDEEIIIE</sequence>
<feature type="chain" id="PRO_5010342144" evidence="1">
    <location>
        <begin position="22"/>
        <end position="312"/>
    </location>
</feature>
<dbReference type="RefSeq" id="WP_044227823.1">
    <property type="nucleotide sequence ID" value="NZ_JRYR02000001.1"/>
</dbReference>
<protein>
    <submittedName>
        <fullName evidence="2">Uncharacterized protein</fullName>
    </submittedName>
</protein>
<feature type="signal peptide" evidence="1">
    <location>
        <begin position="1"/>
        <end position="21"/>
    </location>
</feature>
<keyword evidence="1" id="KW-0732">Signal</keyword>
<proteinExistence type="predicted"/>
<gene>
    <name evidence="2" type="ORF">NH26_12360</name>
</gene>
<evidence type="ECO:0000313" key="2">
    <source>
        <dbReference type="EMBL" id="OHX67078.1"/>
    </source>
</evidence>